<name>A0A9K3GZV1_HELAN</name>
<evidence type="ECO:0000313" key="2">
    <source>
        <dbReference type="Proteomes" id="UP000215914"/>
    </source>
</evidence>
<comment type="caution">
    <text evidence="1">The sequence shown here is derived from an EMBL/GenBank/DDBJ whole genome shotgun (WGS) entry which is preliminary data.</text>
</comment>
<dbReference type="EMBL" id="MNCJ02000331">
    <property type="protein sequence ID" value="KAF5761246.1"/>
    <property type="molecule type" value="Genomic_DNA"/>
</dbReference>
<gene>
    <name evidence="1" type="ORF">HanXRQr2_Chr16g0762831</name>
</gene>
<dbReference type="AlphaFoldDB" id="A0A9K3GZV1"/>
<reference evidence="1" key="2">
    <citation type="submission" date="2020-06" db="EMBL/GenBank/DDBJ databases">
        <title>Helianthus annuus Genome sequencing and assembly Release 2.</title>
        <authorList>
            <person name="Gouzy J."/>
            <person name="Langlade N."/>
            <person name="Munos S."/>
        </authorList>
    </citation>
    <scope>NUCLEOTIDE SEQUENCE</scope>
    <source>
        <tissue evidence="1">Leaves</tissue>
    </source>
</reference>
<dbReference type="Proteomes" id="UP000215914">
    <property type="component" value="Unassembled WGS sequence"/>
</dbReference>
<protein>
    <submittedName>
        <fullName evidence="1">Uncharacterized protein</fullName>
    </submittedName>
</protein>
<sequence length="44" mass="5381">MLFMTVGDSKSAIDEQRELQKKKMRRRKRRWFYSLYKVEGVVEG</sequence>
<evidence type="ECO:0000313" key="1">
    <source>
        <dbReference type="EMBL" id="KAF5761246.1"/>
    </source>
</evidence>
<accession>A0A9K3GZV1</accession>
<keyword evidence="2" id="KW-1185">Reference proteome</keyword>
<reference evidence="1" key="1">
    <citation type="journal article" date="2017" name="Nature">
        <title>The sunflower genome provides insights into oil metabolism, flowering and Asterid evolution.</title>
        <authorList>
            <person name="Badouin H."/>
            <person name="Gouzy J."/>
            <person name="Grassa C.J."/>
            <person name="Murat F."/>
            <person name="Staton S.E."/>
            <person name="Cottret L."/>
            <person name="Lelandais-Briere C."/>
            <person name="Owens G.L."/>
            <person name="Carrere S."/>
            <person name="Mayjonade B."/>
            <person name="Legrand L."/>
            <person name="Gill N."/>
            <person name="Kane N.C."/>
            <person name="Bowers J.E."/>
            <person name="Hubner S."/>
            <person name="Bellec A."/>
            <person name="Berard A."/>
            <person name="Berges H."/>
            <person name="Blanchet N."/>
            <person name="Boniface M.C."/>
            <person name="Brunel D."/>
            <person name="Catrice O."/>
            <person name="Chaidir N."/>
            <person name="Claudel C."/>
            <person name="Donnadieu C."/>
            <person name="Faraut T."/>
            <person name="Fievet G."/>
            <person name="Helmstetter N."/>
            <person name="King M."/>
            <person name="Knapp S.J."/>
            <person name="Lai Z."/>
            <person name="Le Paslier M.C."/>
            <person name="Lippi Y."/>
            <person name="Lorenzon L."/>
            <person name="Mandel J.R."/>
            <person name="Marage G."/>
            <person name="Marchand G."/>
            <person name="Marquand E."/>
            <person name="Bret-Mestries E."/>
            <person name="Morien E."/>
            <person name="Nambeesan S."/>
            <person name="Nguyen T."/>
            <person name="Pegot-Espagnet P."/>
            <person name="Pouilly N."/>
            <person name="Raftis F."/>
            <person name="Sallet E."/>
            <person name="Schiex T."/>
            <person name="Thomas J."/>
            <person name="Vandecasteele C."/>
            <person name="Vares D."/>
            <person name="Vear F."/>
            <person name="Vautrin S."/>
            <person name="Crespi M."/>
            <person name="Mangin B."/>
            <person name="Burke J.M."/>
            <person name="Salse J."/>
            <person name="Munos S."/>
            <person name="Vincourt P."/>
            <person name="Rieseberg L.H."/>
            <person name="Langlade N.B."/>
        </authorList>
    </citation>
    <scope>NUCLEOTIDE SEQUENCE</scope>
    <source>
        <tissue evidence="1">Leaves</tissue>
    </source>
</reference>
<dbReference type="Gramene" id="mRNA:HanXRQr2_Chr16g0762831">
    <property type="protein sequence ID" value="mRNA:HanXRQr2_Chr16g0762831"/>
    <property type="gene ID" value="HanXRQr2_Chr16g0762831"/>
</dbReference>
<proteinExistence type="predicted"/>
<organism evidence="1 2">
    <name type="scientific">Helianthus annuus</name>
    <name type="common">Common sunflower</name>
    <dbReference type="NCBI Taxonomy" id="4232"/>
    <lineage>
        <taxon>Eukaryota</taxon>
        <taxon>Viridiplantae</taxon>
        <taxon>Streptophyta</taxon>
        <taxon>Embryophyta</taxon>
        <taxon>Tracheophyta</taxon>
        <taxon>Spermatophyta</taxon>
        <taxon>Magnoliopsida</taxon>
        <taxon>eudicotyledons</taxon>
        <taxon>Gunneridae</taxon>
        <taxon>Pentapetalae</taxon>
        <taxon>asterids</taxon>
        <taxon>campanulids</taxon>
        <taxon>Asterales</taxon>
        <taxon>Asteraceae</taxon>
        <taxon>Asteroideae</taxon>
        <taxon>Heliantheae alliance</taxon>
        <taxon>Heliantheae</taxon>
        <taxon>Helianthus</taxon>
    </lineage>
</organism>